<keyword evidence="4" id="KW-0802">TPR repeat</keyword>
<dbReference type="InterPro" id="IPR011662">
    <property type="entry name" value="Secretin/TonB_short_N"/>
</dbReference>
<dbReference type="PANTHER" id="PTHR30604">
    <property type="entry name" value="PROTEIN TRANSPORT PROTEIN HOFQ"/>
    <property type="match status" value="1"/>
</dbReference>
<dbReference type="KEGG" id="dbk:DGMP_29820"/>
<keyword evidence="5" id="KW-0732">Signal</keyword>
<dbReference type="InterPro" id="IPR019734">
    <property type="entry name" value="TPR_rpt"/>
</dbReference>
<dbReference type="PROSITE" id="PS50005">
    <property type="entry name" value="TPR"/>
    <property type="match status" value="1"/>
</dbReference>
<evidence type="ECO:0000256" key="4">
    <source>
        <dbReference type="PROSITE-ProRule" id="PRU00339"/>
    </source>
</evidence>
<dbReference type="RefSeq" id="WP_228854661.1">
    <property type="nucleotide sequence ID" value="NZ_AP024086.1"/>
</dbReference>
<proteinExistence type="predicted"/>
<keyword evidence="3" id="KW-0998">Cell outer membrane</keyword>
<dbReference type="Proteomes" id="UP000826725">
    <property type="component" value="Chromosome"/>
</dbReference>
<reference evidence="7" key="1">
    <citation type="submission" date="2020-09" db="EMBL/GenBank/DDBJ databases">
        <title>Desulfogranum mesoprofundum gen. nov., sp. nov., a novel mesophilic, sulfate-reducing chemolithoautotroph isolated from a deep-sea hydrothermal vent chimney in the Suiyo Seamount.</title>
        <authorList>
            <person name="Hashimoto Y."/>
            <person name="Nakagawa S."/>
        </authorList>
    </citation>
    <scope>NUCLEOTIDE SEQUENCE</scope>
    <source>
        <strain evidence="7">KT2</strain>
    </source>
</reference>
<gene>
    <name evidence="7" type="ORF">DGMP_29820</name>
</gene>
<feature type="repeat" description="TPR" evidence="4">
    <location>
        <begin position="443"/>
        <end position="476"/>
    </location>
</feature>
<dbReference type="PANTHER" id="PTHR30604:SF1">
    <property type="entry name" value="DNA UTILIZATION PROTEIN HOFQ"/>
    <property type="match status" value="1"/>
</dbReference>
<accession>A0A8D5FV77</accession>
<keyword evidence="1" id="KW-0813">Transport</keyword>
<evidence type="ECO:0000256" key="1">
    <source>
        <dbReference type="ARBA" id="ARBA00022448"/>
    </source>
</evidence>
<evidence type="ECO:0000256" key="3">
    <source>
        <dbReference type="ARBA" id="ARBA00023237"/>
    </source>
</evidence>
<dbReference type="Pfam" id="PF07660">
    <property type="entry name" value="STN"/>
    <property type="match status" value="1"/>
</dbReference>
<protein>
    <recommendedName>
        <fullName evidence="6">Secretin/TonB short N-terminal domain-containing protein</fullName>
    </recommendedName>
</protein>
<evidence type="ECO:0000259" key="6">
    <source>
        <dbReference type="SMART" id="SM00965"/>
    </source>
</evidence>
<dbReference type="Pfam" id="PF11741">
    <property type="entry name" value="AMIN"/>
    <property type="match status" value="1"/>
</dbReference>
<dbReference type="AlphaFoldDB" id="A0A8D5FV77"/>
<organism evidence="7 8">
    <name type="scientific">Desulfomarina profundi</name>
    <dbReference type="NCBI Taxonomy" id="2772557"/>
    <lineage>
        <taxon>Bacteria</taxon>
        <taxon>Pseudomonadati</taxon>
        <taxon>Thermodesulfobacteriota</taxon>
        <taxon>Desulfobulbia</taxon>
        <taxon>Desulfobulbales</taxon>
        <taxon>Desulfobulbaceae</taxon>
        <taxon>Desulfomarina</taxon>
    </lineage>
</organism>
<evidence type="ECO:0000256" key="5">
    <source>
        <dbReference type="SAM" id="SignalP"/>
    </source>
</evidence>
<feature type="domain" description="Secretin/TonB short N-terminal" evidence="6">
    <location>
        <begin position="352"/>
        <end position="400"/>
    </location>
</feature>
<name>A0A8D5FV77_9BACT</name>
<feature type="chain" id="PRO_5034649089" description="Secretin/TonB short N-terminal domain-containing protein" evidence="5">
    <location>
        <begin position="30"/>
        <end position="628"/>
    </location>
</feature>
<dbReference type="InterPro" id="IPR051808">
    <property type="entry name" value="Type_IV_pilus_biogenesis"/>
</dbReference>
<dbReference type="SMART" id="SM00965">
    <property type="entry name" value="STN"/>
    <property type="match status" value="1"/>
</dbReference>
<sequence>MYKGLARSSSVVFFACCVLSIIFYSSAKAADSVTYQISAVQTQLSDNTLTYIISGSSPPAYTVSERFSPFRAVVDIAGGVFAANVSNSTAQVPDNNFVSLKILDLKKQEPPVLRFEFSLADSHDYTVTNDGNSLTVSVFPATGKQTVKTEPLANSLTDFKITSTPNTTTITLVSNAAIQDYRVDTIGGSENRPPRMYIDIDNVNINELVREKTIGTSVEKIRVAPRGKGARIVFDSASPAMFKYSVAPTQEGLAVVIDESTTATAGSPVPESKKASAVSNSDSTLDALIGSSEELLKQDPDQLVKEAAQKNSPKQLSDDFSFSGYKKQRISVDFYKIDIHNVFRLFRQITDLNIIVDEDVSGSLTLALSDVPWDFALDIILNLMDLTKEEKFNTIVIYPKSKEFVWPTRADDNLAFTADTDLIQQEALVIEQAERVSPKIIEAKKLIGQAQQFEKNEDFETAAQLYTKAMELWPDNAKLANRLTTLYLVNLGMNAKAVYYAKENLKRHPKDNYAALYAAIGLANMQRISEAADYFAQSISSTPPMKEALLSYAAFSENNGQNDAALKLIDKYHTTYGESIDTMISKARILDKLGLKSEAVKEYKAILASGYQIRPDLKKYIQGRLMIQ</sequence>
<evidence type="ECO:0000313" key="8">
    <source>
        <dbReference type="Proteomes" id="UP000826725"/>
    </source>
</evidence>
<dbReference type="GO" id="GO:0019867">
    <property type="term" value="C:outer membrane"/>
    <property type="evidence" value="ECO:0007669"/>
    <property type="project" value="InterPro"/>
</dbReference>
<dbReference type="InterPro" id="IPR021731">
    <property type="entry name" value="AMIN_dom"/>
</dbReference>
<keyword evidence="8" id="KW-1185">Reference proteome</keyword>
<feature type="signal peptide" evidence="5">
    <location>
        <begin position="1"/>
        <end position="29"/>
    </location>
</feature>
<dbReference type="EMBL" id="AP024086">
    <property type="protein sequence ID" value="BCL62289.1"/>
    <property type="molecule type" value="Genomic_DNA"/>
</dbReference>
<keyword evidence="2" id="KW-0472">Membrane</keyword>
<evidence type="ECO:0000256" key="2">
    <source>
        <dbReference type="ARBA" id="ARBA00023136"/>
    </source>
</evidence>
<evidence type="ECO:0000313" key="7">
    <source>
        <dbReference type="EMBL" id="BCL62289.1"/>
    </source>
</evidence>